<keyword evidence="1" id="KW-0812">Transmembrane</keyword>
<keyword evidence="1" id="KW-1133">Transmembrane helix</keyword>
<keyword evidence="3" id="KW-1185">Reference proteome</keyword>
<dbReference type="EMBL" id="CP001712">
    <property type="protein sequence ID" value="EAR16672.1"/>
    <property type="molecule type" value="Genomic_DNA"/>
</dbReference>
<dbReference type="AlphaFoldDB" id="A4CIB4"/>
<dbReference type="RefSeq" id="WP_015753429.1">
    <property type="nucleotide sequence ID" value="NC_013222.1"/>
</dbReference>
<dbReference type="Proteomes" id="UP000009049">
    <property type="component" value="Chromosome"/>
</dbReference>
<name>A4CIB4_ROBBH</name>
<evidence type="ECO:0000313" key="2">
    <source>
        <dbReference type="EMBL" id="EAR16672.1"/>
    </source>
</evidence>
<organism evidence="2 3">
    <name type="scientific">Robiginitalea biformata (strain ATCC BAA-864 / DSM 15991 / KCTC 12146 / HTCC2501)</name>
    <dbReference type="NCBI Taxonomy" id="313596"/>
    <lineage>
        <taxon>Bacteria</taxon>
        <taxon>Pseudomonadati</taxon>
        <taxon>Bacteroidota</taxon>
        <taxon>Flavobacteriia</taxon>
        <taxon>Flavobacteriales</taxon>
        <taxon>Flavobacteriaceae</taxon>
        <taxon>Robiginitalea</taxon>
    </lineage>
</organism>
<dbReference type="HOGENOM" id="CLU_2976448_0_0_10"/>
<gene>
    <name evidence="2" type="ordered locus">RB2501_07220</name>
</gene>
<proteinExistence type="predicted"/>
<feature type="transmembrane region" description="Helical" evidence="1">
    <location>
        <begin position="7"/>
        <end position="29"/>
    </location>
</feature>
<protein>
    <submittedName>
        <fullName evidence="2">Uncharacterized protein</fullName>
    </submittedName>
</protein>
<sequence length="58" mass="6531">MSHSEKLYFARIGTALLFIFVATLTLMYFEQVSDWILRECTERLSASLNSAGGSLANR</sequence>
<keyword evidence="1" id="KW-0472">Membrane</keyword>
<dbReference type="KEGG" id="rbi:RB2501_07220"/>
<evidence type="ECO:0000256" key="1">
    <source>
        <dbReference type="SAM" id="Phobius"/>
    </source>
</evidence>
<accession>A4CIB4</accession>
<reference evidence="2 3" key="1">
    <citation type="journal article" date="2009" name="J. Bacteriol.">
        <title>Complete genome sequence of Robiginitalea biformata HTCC2501.</title>
        <authorList>
            <person name="Oh H.M."/>
            <person name="Giovannoni S.J."/>
            <person name="Lee K."/>
            <person name="Ferriera S."/>
            <person name="Johnson J."/>
            <person name="Cho J.C."/>
        </authorList>
    </citation>
    <scope>NUCLEOTIDE SEQUENCE [LARGE SCALE GENOMIC DNA]</scope>
    <source>
        <strain evidence="3">ATCC BAA-864 / HTCC2501 / KCTC 12146</strain>
    </source>
</reference>
<dbReference type="STRING" id="313596.RB2501_07220"/>
<evidence type="ECO:0000313" key="3">
    <source>
        <dbReference type="Proteomes" id="UP000009049"/>
    </source>
</evidence>